<reference evidence="1" key="1">
    <citation type="submission" date="2020-11" db="EMBL/GenBank/DDBJ databases">
        <authorList>
            <person name="Tran Van P."/>
        </authorList>
    </citation>
    <scope>NUCLEOTIDE SEQUENCE</scope>
</reference>
<accession>A0A7R9JKZ8</accession>
<sequence length="84" mass="9453">MLRAALTEGVEPPPALHSEDIAGAVVYALGAPQHVQCRRSPTLPLTFWATNKAYTRTKDPRIKWLRSLGELKSFNTWIAFYTPK</sequence>
<proteinExistence type="predicted"/>
<organism evidence="1">
    <name type="scientific">Timema californicum</name>
    <name type="common">California timema</name>
    <name type="synonym">Walking stick</name>
    <dbReference type="NCBI Taxonomy" id="61474"/>
    <lineage>
        <taxon>Eukaryota</taxon>
        <taxon>Metazoa</taxon>
        <taxon>Ecdysozoa</taxon>
        <taxon>Arthropoda</taxon>
        <taxon>Hexapoda</taxon>
        <taxon>Insecta</taxon>
        <taxon>Pterygota</taxon>
        <taxon>Neoptera</taxon>
        <taxon>Polyneoptera</taxon>
        <taxon>Phasmatodea</taxon>
        <taxon>Timematodea</taxon>
        <taxon>Timematoidea</taxon>
        <taxon>Timematidae</taxon>
        <taxon>Timema</taxon>
    </lineage>
</organism>
<dbReference type="EMBL" id="OE212818">
    <property type="protein sequence ID" value="CAD7581246.1"/>
    <property type="molecule type" value="Genomic_DNA"/>
</dbReference>
<name>A0A7R9JKZ8_TIMCA</name>
<evidence type="ECO:0000313" key="1">
    <source>
        <dbReference type="EMBL" id="CAD7581246.1"/>
    </source>
</evidence>
<protein>
    <submittedName>
        <fullName evidence="1">(California timema) hypothetical protein</fullName>
    </submittedName>
</protein>
<dbReference type="AlphaFoldDB" id="A0A7R9JKZ8"/>
<gene>
    <name evidence="1" type="ORF">TCMB3V08_LOCUS13779</name>
</gene>